<evidence type="ECO:0000259" key="7">
    <source>
        <dbReference type="PROSITE" id="PS50217"/>
    </source>
</evidence>
<dbReference type="Gene3D" id="1.20.5.170">
    <property type="match status" value="1"/>
</dbReference>
<keyword evidence="3" id="KW-0238">DNA-binding</keyword>
<dbReference type="InterPro" id="IPR004827">
    <property type="entry name" value="bZIP"/>
</dbReference>
<keyword evidence="9" id="KW-1185">Reference proteome</keyword>
<dbReference type="SUPFAM" id="SSF57959">
    <property type="entry name" value="Leucine zipper domain"/>
    <property type="match status" value="1"/>
</dbReference>
<gene>
    <name evidence="8" type="ORF">BUALT_Bualt11G0066000</name>
</gene>
<dbReference type="AlphaFoldDB" id="A0AAV6X3W2"/>
<keyword evidence="5" id="KW-0539">Nucleus</keyword>
<evidence type="ECO:0000256" key="2">
    <source>
        <dbReference type="ARBA" id="ARBA00023015"/>
    </source>
</evidence>
<feature type="compositionally biased region" description="Polar residues" evidence="6">
    <location>
        <begin position="50"/>
        <end position="71"/>
    </location>
</feature>
<dbReference type="PROSITE" id="PS50217">
    <property type="entry name" value="BZIP"/>
    <property type="match status" value="1"/>
</dbReference>
<feature type="compositionally biased region" description="Low complexity" evidence="6">
    <location>
        <begin position="91"/>
        <end position="103"/>
    </location>
</feature>
<dbReference type="PANTHER" id="PTHR45764:SF21">
    <property type="entry name" value="OS03G0770000 PROTEIN"/>
    <property type="match status" value="1"/>
</dbReference>
<keyword evidence="2" id="KW-0805">Transcription regulation</keyword>
<dbReference type="EMBL" id="WHWC01000011">
    <property type="protein sequence ID" value="KAG8373830.1"/>
    <property type="molecule type" value="Genomic_DNA"/>
</dbReference>
<feature type="domain" description="BZIP" evidence="7">
    <location>
        <begin position="105"/>
        <end position="168"/>
    </location>
</feature>
<evidence type="ECO:0000313" key="8">
    <source>
        <dbReference type="EMBL" id="KAG8373830.1"/>
    </source>
</evidence>
<evidence type="ECO:0000256" key="1">
    <source>
        <dbReference type="ARBA" id="ARBA00004123"/>
    </source>
</evidence>
<dbReference type="GO" id="GO:0003700">
    <property type="term" value="F:DNA-binding transcription factor activity"/>
    <property type="evidence" value="ECO:0007669"/>
    <property type="project" value="InterPro"/>
</dbReference>
<comment type="caution">
    <text evidence="8">The sequence shown here is derived from an EMBL/GenBank/DDBJ whole genome shotgun (WGS) entry which is preliminary data.</text>
</comment>
<dbReference type="PROSITE" id="PS00036">
    <property type="entry name" value="BZIP_BASIC"/>
    <property type="match status" value="1"/>
</dbReference>
<dbReference type="Proteomes" id="UP000826271">
    <property type="component" value="Unassembled WGS sequence"/>
</dbReference>
<protein>
    <recommendedName>
        <fullName evidence="7">BZIP domain-containing protein</fullName>
    </recommendedName>
</protein>
<feature type="region of interest" description="Disordered" evidence="6">
    <location>
        <begin position="38"/>
        <end position="128"/>
    </location>
</feature>
<reference evidence="8" key="1">
    <citation type="submission" date="2019-10" db="EMBL/GenBank/DDBJ databases">
        <authorList>
            <person name="Zhang R."/>
            <person name="Pan Y."/>
            <person name="Wang J."/>
            <person name="Ma R."/>
            <person name="Yu S."/>
        </authorList>
    </citation>
    <scope>NUCLEOTIDE SEQUENCE</scope>
    <source>
        <strain evidence="8">LA-IB0</strain>
        <tissue evidence="8">Leaf</tissue>
    </source>
</reference>
<name>A0AAV6X3W2_9LAMI</name>
<accession>A0AAV6X3W2</accession>
<dbReference type="SMART" id="SM00338">
    <property type="entry name" value="BRLZ"/>
    <property type="match status" value="1"/>
</dbReference>
<dbReference type="GO" id="GO:0046982">
    <property type="term" value="F:protein heterodimerization activity"/>
    <property type="evidence" value="ECO:0007669"/>
    <property type="project" value="UniProtKB-ARBA"/>
</dbReference>
<dbReference type="CDD" id="cd14702">
    <property type="entry name" value="bZIP_plant_GBF1"/>
    <property type="match status" value="1"/>
</dbReference>
<feature type="compositionally biased region" description="Basic and acidic residues" evidence="6">
    <location>
        <begin position="104"/>
        <end position="128"/>
    </location>
</feature>
<keyword evidence="4" id="KW-0804">Transcription</keyword>
<dbReference type="InterPro" id="IPR046347">
    <property type="entry name" value="bZIP_sf"/>
</dbReference>
<dbReference type="GO" id="GO:0045893">
    <property type="term" value="P:positive regulation of DNA-templated transcription"/>
    <property type="evidence" value="ECO:0007669"/>
    <property type="project" value="TreeGrafter"/>
</dbReference>
<evidence type="ECO:0000256" key="5">
    <source>
        <dbReference type="ARBA" id="ARBA00023242"/>
    </source>
</evidence>
<evidence type="ECO:0000256" key="6">
    <source>
        <dbReference type="SAM" id="MobiDB-lite"/>
    </source>
</evidence>
<dbReference type="Pfam" id="PF00170">
    <property type="entry name" value="bZIP_1"/>
    <property type="match status" value="1"/>
</dbReference>
<evidence type="ECO:0000256" key="3">
    <source>
        <dbReference type="ARBA" id="ARBA00023125"/>
    </source>
</evidence>
<evidence type="ECO:0000256" key="4">
    <source>
        <dbReference type="ARBA" id="ARBA00023163"/>
    </source>
</evidence>
<evidence type="ECO:0000313" key="9">
    <source>
        <dbReference type="Proteomes" id="UP000826271"/>
    </source>
</evidence>
<dbReference type="PANTHER" id="PTHR45764">
    <property type="entry name" value="BZIP TRANSCRIPTION FACTOR 44"/>
    <property type="match status" value="1"/>
</dbReference>
<dbReference type="GO" id="GO:0000976">
    <property type="term" value="F:transcription cis-regulatory region binding"/>
    <property type="evidence" value="ECO:0007669"/>
    <property type="project" value="TreeGrafter"/>
</dbReference>
<sequence>MLSTFPATLFSESSLGNLFPPFETSFSSWDSPEPPFLFHPPPQDNEPIIFNTQASPEPVTSNSGSYTSNPVPVTPYSGSDEPNRKKPKNVSSGSDDTSGLGSIIDERKRRRMESNRESARRSRMRKQEHLEKLRNQLNRLEIENRELMNRTRLVVHKDGSVRRENELLRWEAVMLRQRLRDIRQVLIVRQHFNTSAWPCNDFTSINECQLPNHSLIT</sequence>
<comment type="subcellular location">
    <subcellularLocation>
        <location evidence="1">Nucleus</location>
    </subcellularLocation>
</comment>
<dbReference type="GO" id="GO:0005634">
    <property type="term" value="C:nucleus"/>
    <property type="evidence" value="ECO:0007669"/>
    <property type="project" value="UniProtKB-SubCell"/>
</dbReference>
<proteinExistence type="predicted"/>
<dbReference type="InterPro" id="IPR045314">
    <property type="entry name" value="bZIP_plant_GBF1"/>
</dbReference>
<organism evidence="8 9">
    <name type="scientific">Buddleja alternifolia</name>
    <dbReference type="NCBI Taxonomy" id="168488"/>
    <lineage>
        <taxon>Eukaryota</taxon>
        <taxon>Viridiplantae</taxon>
        <taxon>Streptophyta</taxon>
        <taxon>Embryophyta</taxon>
        <taxon>Tracheophyta</taxon>
        <taxon>Spermatophyta</taxon>
        <taxon>Magnoliopsida</taxon>
        <taxon>eudicotyledons</taxon>
        <taxon>Gunneridae</taxon>
        <taxon>Pentapetalae</taxon>
        <taxon>asterids</taxon>
        <taxon>lamiids</taxon>
        <taxon>Lamiales</taxon>
        <taxon>Scrophulariaceae</taxon>
        <taxon>Buddlejeae</taxon>
        <taxon>Buddleja</taxon>
    </lineage>
</organism>
<dbReference type="FunFam" id="1.20.5.170:FF:000020">
    <property type="entry name" value="BZIP transcription factor"/>
    <property type="match status" value="1"/>
</dbReference>